<keyword evidence="3" id="KW-0812">Transmembrane</keyword>
<evidence type="ECO:0000256" key="3">
    <source>
        <dbReference type="SAM" id="Phobius"/>
    </source>
</evidence>
<evidence type="ECO:0000259" key="4">
    <source>
        <dbReference type="SMART" id="SM01359"/>
    </source>
</evidence>
<evidence type="ECO:0000313" key="6">
    <source>
        <dbReference type="EMBL" id="HGW92334.1"/>
    </source>
</evidence>
<comment type="similarity">
    <text evidence="1">Belongs to the protease inhibitor I39 (alpha-2-macroglobulin) family. Bacterial alpha-2-macroglobulin subfamily.</text>
</comment>
<dbReference type="InterPro" id="IPR041246">
    <property type="entry name" value="Bact_MG10"/>
</dbReference>
<dbReference type="Pfam" id="PF17972">
    <property type="entry name" value="bMG5"/>
    <property type="match status" value="1"/>
</dbReference>
<feature type="domain" description="Alpha-2-macroglobulin bait region" evidence="4">
    <location>
        <begin position="939"/>
        <end position="1074"/>
    </location>
</feature>
<keyword evidence="2" id="KW-0732">Signal</keyword>
<dbReference type="InterPro" id="IPR051802">
    <property type="entry name" value="YfhM-like"/>
</dbReference>
<keyword evidence="3" id="KW-0472">Membrane</keyword>
<dbReference type="InterPro" id="IPR011626">
    <property type="entry name" value="Alpha-macroglobulin_TED"/>
</dbReference>
<feature type="domain" description="Alpha-2-macroglobulin" evidence="5">
    <location>
        <begin position="1131"/>
        <end position="1220"/>
    </location>
</feature>
<dbReference type="InterPro" id="IPR002890">
    <property type="entry name" value="MG2"/>
</dbReference>
<dbReference type="Pfam" id="PF11974">
    <property type="entry name" value="bMG3"/>
    <property type="match status" value="1"/>
</dbReference>
<reference evidence="6" key="1">
    <citation type="journal article" date="2020" name="mSystems">
        <title>Genome- and Community-Level Interaction Insights into Carbon Utilization and Element Cycling Functions of Hydrothermarchaeota in Hydrothermal Sediment.</title>
        <authorList>
            <person name="Zhou Z."/>
            <person name="Liu Y."/>
            <person name="Xu W."/>
            <person name="Pan J."/>
            <person name="Luo Z.H."/>
            <person name="Li M."/>
        </authorList>
    </citation>
    <scope>NUCLEOTIDE SEQUENCE [LARGE SCALE GENOMIC DNA]</scope>
    <source>
        <strain evidence="6">SpSt-780</strain>
    </source>
</reference>
<evidence type="ECO:0000256" key="2">
    <source>
        <dbReference type="ARBA" id="ARBA00022729"/>
    </source>
</evidence>
<dbReference type="Pfam" id="PF00207">
    <property type="entry name" value="A2M"/>
    <property type="match status" value="1"/>
</dbReference>
<evidence type="ECO:0008006" key="7">
    <source>
        <dbReference type="Google" id="ProtNLM"/>
    </source>
</evidence>
<proteinExistence type="inferred from homology"/>
<comment type="caution">
    <text evidence="6">The sequence shown here is derived from an EMBL/GenBank/DDBJ whole genome shotgun (WGS) entry which is preliminary data.</text>
</comment>
<protein>
    <recommendedName>
        <fullName evidence="7">Alpha-2-macroglobulin</fullName>
    </recommendedName>
</protein>
<accession>A0A7C4UDC9</accession>
<dbReference type="GO" id="GO:0005615">
    <property type="term" value="C:extracellular space"/>
    <property type="evidence" value="ECO:0007669"/>
    <property type="project" value="InterPro"/>
</dbReference>
<evidence type="ECO:0000256" key="1">
    <source>
        <dbReference type="ARBA" id="ARBA00010556"/>
    </source>
</evidence>
<gene>
    <name evidence="6" type="ORF">ENV67_07335</name>
</gene>
<dbReference type="InterPro" id="IPR021868">
    <property type="entry name" value="Alpha_2_Macroglob_MG3"/>
</dbReference>
<dbReference type="Pfam" id="PF17973">
    <property type="entry name" value="bMG10"/>
    <property type="match status" value="1"/>
</dbReference>
<organism evidence="6">
    <name type="scientific">candidate division WOR-3 bacterium</name>
    <dbReference type="NCBI Taxonomy" id="2052148"/>
    <lineage>
        <taxon>Bacteria</taxon>
        <taxon>Bacteria division WOR-3</taxon>
    </lineage>
</organism>
<dbReference type="Pfam" id="PF01835">
    <property type="entry name" value="MG2"/>
    <property type="match status" value="1"/>
</dbReference>
<sequence length="1783" mass="206827">MKKYIFISFGIIFFILITTIIVFPMRKKFSKEGKTFTKRERIEKPYALPPKIEESLEIIPESYIISFNNSFEGVEGLIIEEESLKNFIEISPYARAYGKWISERDFEIFFKEELYPDKRYEIILKKLPIINEEIEIKKEVFTFTTPSLKVRNIYQKKFEGNNAVFQIEFNFNLKDIRDEFFEVFDSNNEKVKITDLRYLSEIDRTKILITTEIRKAPERYKIIIKRGLEGITLGGKSVYLKEDFEKFIPIGFLRGPILYESYSVEESDLKKYIKIKFSIPNEKYPEIPEIDDRDIEDYIKINPQIKTEITASNSEIYIFGDFIPEKDYEIIIKPGIKTKGGSSLQEEIKLNVSIPKMKDNLRFLYEGRYFGRNGEWKIPIKVSGIKEFNMNVYYIQPENVLFWHSVSGGSKYDVYHYAENILNNYKIKVENPSQDNIIWFDLREIKDIEKEGVYYIEINSEKSWELKDNIKIVITDISIIAKWSENSVYVWTINSQKLVPVPDVDIEIKTSTNFLVGKGKTDRDGFAKIEIIKKGREPYIIFGRKGEEWTYALLPVLSTPTEKFDISGEDPLSPYIAYIYPERNLYRPGEEVHFAVVVRENRTYKGVSVPVNVNITDPKGAIFAVLSGETDNSGIIDLSFKTNPSSPTGKYSLNLNIGNRNYYSYSIFVETFVPERISVNLKLPDIMKKDENLRYSIKADYLFGAPASFERYSGYYQIKEIPFTCEGDYRFGPIDRFYKPLLIENEISENELDKDGKADDIIPTIGIKNVNPLKVSLMVQVQEGGSGRTTSKVVEKVYHTKPFYIGLKSNTSRVISGKPIEIKGIIMKPDCNLYKNDVKLTYRIYRVSYYYNYYYDEYYDYDYDYDYWNRRIQKIPVSKERMIDVKDGSFSFSFSPPTGYSDLLVEVKDEENGTFSQILIYGWGWWWGDEEKVESPEILPIRIDKDFYDEDEVVKVEALLPFEGRIYWFVELDSIYYTKYEDVKGEIGRFSFRAPRNLSNVYVSALLVRSGEDYLVSRAYGIKKVRIRPERLKIPIDISTKNTAKPGEEVEIKIKGISKFEGTISIVDEGILQITNFKTPNIYEGILRDVRLKLMTAESFGWIIKRFLERTGGGYFMKEEEFPQPRFARIVSQWSGIIKSDENGNIRYRFKIPQYNGKLRIMVQGINEERFGSNETYIIVKSDVVVQPTIPRFAYTGDNFKIPVNLINTTKEKKKVRINIDIENGNIAQKERELELLPEENKTIFFDVSTGDEIGEMKIKIHARSGEEEFKDDFLIPVFPDVPYITEANYITIEPERDISLNDYLSDFYPKAHFSLITISSLPGITRLNRLKYAVHYPYGCIEQTSTSTLLLLRMRPFLNAITDIDEKTYIDMVNKGLGRIVSMQKISGGFTFWPGCEKTEDWASAYATFVLIEAKDAGFSVSKNSIDAALNYLQSLENKHGFVYYVLAKGGVLKRDMVDRLISLAKNNKFTSYNLLWIAGTLFESGKYDYARELLEEVLKRGEENVRRLDGDFYSPLQMKGLELYFVEKIMPQSSYETKLVIELMNELSGKDSYYYTTQEIAWSVLALGLYANRLKTTDLKPNLRVDGKTITPITSKNIYTYKLWNSSTKDVKLRIKGTENAYVCIENTGFSKKERKFTPYSNGILIIRNIYDYYGNPLNSAKVGDIVVFETEIRSDGSYNNVAIEIPVPAGIDIENPRLKTDILPQWAKNKKDLFNPSYIDVRDDRIIIFGTTYKSKLFYYFLGRATMQGEFFLPPAKGVVMYDPVKNASTESGSFKVIKK</sequence>
<feature type="transmembrane region" description="Helical" evidence="3">
    <location>
        <begin position="5"/>
        <end position="25"/>
    </location>
</feature>
<evidence type="ECO:0000259" key="5">
    <source>
        <dbReference type="SMART" id="SM01360"/>
    </source>
</evidence>
<dbReference type="GO" id="GO:0004866">
    <property type="term" value="F:endopeptidase inhibitor activity"/>
    <property type="evidence" value="ECO:0007669"/>
    <property type="project" value="InterPro"/>
</dbReference>
<dbReference type="Gene3D" id="2.60.40.1930">
    <property type="match status" value="1"/>
</dbReference>
<dbReference type="Pfam" id="PF07678">
    <property type="entry name" value="TED_complement"/>
    <property type="match status" value="1"/>
</dbReference>
<dbReference type="InterPro" id="IPR001599">
    <property type="entry name" value="Macroglobln_a2"/>
</dbReference>
<dbReference type="PANTHER" id="PTHR40094:SF1">
    <property type="entry name" value="UBIQUITIN DOMAIN-CONTAINING PROTEIN"/>
    <property type="match status" value="1"/>
</dbReference>
<dbReference type="EMBL" id="DTHG01000090">
    <property type="protein sequence ID" value="HGW92334.1"/>
    <property type="molecule type" value="Genomic_DNA"/>
</dbReference>
<dbReference type="PANTHER" id="PTHR40094">
    <property type="entry name" value="ALPHA-2-MACROGLOBULIN HOMOLOG"/>
    <property type="match status" value="1"/>
</dbReference>
<dbReference type="SUPFAM" id="SSF48239">
    <property type="entry name" value="Terpenoid cyclases/Protein prenyltransferases"/>
    <property type="match status" value="1"/>
</dbReference>
<dbReference type="InterPro" id="IPR008930">
    <property type="entry name" value="Terpenoid_cyclase/PrenylTrfase"/>
</dbReference>
<dbReference type="SMART" id="SM01360">
    <property type="entry name" value="A2M"/>
    <property type="match status" value="1"/>
</dbReference>
<dbReference type="Gene3D" id="1.50.10.20">
    <property type="match status" value="1"/>
</dbReference>
<dbReference type="Pfam" id="PF07703">
    <property type="entry name" value="A2M_BRD"/>
    <property type="match status" value="1"/>
</dbReference>
<dbReference type="SMART" id="SM01359">
    <property type="entry name" value="A2M_N_2"/>
    <property type="match status" value="1"/>
</dbReference>
<dbReference type="InterPro" id="IPR011625">
    <property type="entry name" value="A2M_N_BRD"/>
</dbReference>
<dbReference type="InterPro" id="IPR041203">
    <property type="entry name" value="Bact_A2M_MG5"/>
</dbReference>
<keyword evidence="3" id="KW-1133">Transmembrane helix</keyword>
<dbReference type="CDD" id="cd02891">
    <property type="entry name" value="A2M_like"/>
    <property type="match status" value="1"/>
</dbReference>
<name>A0A7C4UDC9_UNCW3</name>